<dbReference type="SUPFAM" id="SSF48498">
    <property type="entry name" value="Tetracyclin repressor-like, C-terminal domain"/>
    <property type="match status" value="1"/>
</dbReference>
<dbReference type="PROSITE" id="PS50977">
    <property type="entry name" value="HTH_TETR_2"/>
    <property type="match status" value="1"/>
</dbReference>
<sequence>MTAPTTPDQTTAPPRAYHHGDLRAALLDAAEAELSERGVEGFSLRKVAARAGVSHAAPAHHFKDAGGLLTALAARGFDRLVAMQDARAVGVPEGDLRGELLAYGLAYVDFAREHTALFRLCFSSDRPDHAAPELERAGGAAYGSMTARVAALARREVEAVQPDIWACWGMIHGIADLLASGRMHSLGDLERPARERAIIALMTRVLPPASEDEAAGPS</sequence>
<evidence type="ECO:0000256" key="3">
    <source>
        <dbReference type="ARBA" id="ARBA00023163"/>
    </source>
</evidence>
<dbReference type="PANTHER" id="PTHR30055">
    <property type="entry name" value="HTH-TYPE TRANSCRIPTIONAL REGULATOR RUTR"/>
    <property type="match status" value="1"/>
</dbReference>
<dbReference type="Pfam" id="PF00440">
    <property type="entry name" value="TetR_N"/>
    <property type="match status" value="1"/>
</dbReference>
<reference evidence="6 7" key="1">
    <citation type="submission" date="2023-04" db="EMBL/GenBank/DDBJ databases">
        <title>Jannaschia ovalis sp. nov., a marine bacterium isolated from sea tidal flat.</title>
        <authorList>
            <person name="Kwon D.Y."/>
            <person name="Kim J.-J."/>
        </authorList>
    </citation>
    <scope>NUCLEOTIDE SEQUENCE [LARGE SCALE GENOMIC DNA]</scope>
    <source>
        <strain evidence="6 7">GRR-S6-38</strain>
    </source>
</reference>
<dbReference type="SUPFAM" id="SSF46689">
    <property type="entry name" value="Homeodomain-like"/>
    <property type="match status" value="1"/>
</dbReference>
<name>A0ABY8LBA8_9RHOB</name>
<dbReference type="InterPro" id="IPR009057">
    <property type="entry name" value="Homeodomain-like_sf"/>
</dbReference>
<feature type="domain" description="HTH tetR-type" evidence="5">
    <location>
        <begin position="20"/>
        <end position="80"/>
    </location>
</feature>
<protein>
    <submittedName>
        <fullName evidence="6">TetR/AcrR family transcriptional regulator</fullName>
    </submittedName>
</protein>
<gene>
    <name evidence="6" type="ORF">P8627_15495</name>
</gene>
<evidence type="ECO:0000256" key="2">
    <source>
        <dbReference type="ARBA" id="ARBA00023125"/>
    </source>
</evidence>
<dbReference type="InterPro" id="IPR050109">
    <property type="entry name" value="HTH-type_TetR-like_transc_reg"/>
</dbReference>
<keyword evidence="7" id="KW-1185">Reference proteome</keyword>
<dbReference type="PANTHER" id="PTHR30055:SF220">
    <property type="entry name" value="TETR-FAMILY REGULATORY PROTEIN"/>
    <property type="match status" value="1"/>
</dbReference>
<keyword evidence="2 4" id="KW-0238">DNA-binding</keyword>
<dbReference type="Proteomes" id="UP001243420">
    <property type="component" value="Chromosome"/>
</dbReference>
<accession>A0ABY8LBA8</accession>
<feature type="DNA-binding region" description="H-T-H motif" evidence="4">
    <location>
        <begin position="43"/>
        <end position="62"/>
    </location>
</feature>
<dbReference type="Gene3D" id="1.10.357.10">
    <property type="entry name" value="Tetracycline Repressor, domain 2"/>
    <property type="match status" value="1"/>
</dbReference>
<evidence type="ECO:0000313" key="7">
    <source>
        <dbReference type="Proteomes" id="UP001243420"/>
    </source>
</evidence>
<organism evidence="6 7">
    <name type="scientific">Jannaschia ovalis</name>
    <dbReference type="NCBI Taxonomy" id="3038773"/>
    <lineage>
        <taxon>Bacteria</taxon>
        <taxon>Pseudomonadati</taxon>
        <taxon>Pseudomonadota</taxon>
        <taxon>Alphaproteobacteria</taxon>
        <taxon>Rhodobacterales</taxon>
        <taxon>Roseobacteraceae</taxon>
        <taxon>Jannaschia</taxon>
    </lineage>
</organism>
<dbReference type="Pfam" id="PF13305">
    <property type="entry name" value="TetR_C_33"/>
    <property type="match status" value="1"/>
</dbReference>
<proteinExistence type="predicted"/>
<evidence type="ECO:0000256" key="1">
    <source>
        <dbReference type="ARBA" id="ARBA00023015"/>
    </source>
</evidence>
<evidence type="ECO:0000313" key="6">
    <source>
        <dbReference type="EMBL" id="WGH78406.1"/>
    </source>
</evidence>
<keyword evidence="1" id="KW-0805">Transcription regulation</keyword>
<dbReference type="InterPro" id="IPR025996">
    <property type="entry name" value="MT1864/Rv1816-like_C"/>
</dbReference>
<dbReference type="InterPro" id="IPR036271">
    <property type="entry name" value="Tet_transcr_reg_TetR-rel_C_sf"/>
</dbReference>
<evidence type="ECO:0000256" key="4">
    <source>
        <dbReference type="PROSITE-ProRule" id="PRU00335"/>
    </source>
</evidence>
<evidence type="ECO:0000259" key="5">
    <source>
        <dbReference type="PROSITE" id="PS50977"/>
    </source>
</evidence>
<dbReference type="EMBL" id="CP122537">
    <property type="protein sequence ID" value="WGH78406.1"/>
    <property type="molecule type" value="Genomic_DNA"/>
</dbReference>
<dbReference type="RefSeq" id="WP_279965157.1">
    <property type="nucleotide sequence ID" value="NZ_CP122537.1"/>
</dbReference>
<dbReference type="InterPro" id="IPR001647">
    <property type="entry name" value="HTH_TetR"/>
</dbReference>
<dbReference type="PRINTS" id="PR00455">
    <property type="entry name" value="HTHTETR"/>
</dbReference>
<keyword evidence="3" id="KW-0804">Transcription</keyword>